<keyword evidence="2" id="KW-1133">Transmembrane helix</keyword>
<feature type="compositionally biased region" description="Polar residues" evidence="1">
    <location>
        <begin position="162"/>
        <end position="173"/>
    </location>
</feature>
<evidence type="ECO:0000256" key="3">
    <source>
        <dbReference type="SAM" id="SignalP"/>
    </source>
</evidence>
<organism evidence="4 5">
    <name type="scientific">Hufsiella arboris</name>
    <dbReference type="NCBI Taxonomy" id="2695275"/>
    <lineage>
        <taxon>Bacteria</taxon>
        <taxon>Pseudomonadati</taxon>
        <taxon>Bacteroidota</taxon>
        <taxon>Sphingobacteriia</taxon>
        <taxon>Sphingobacteriales</taxon>
        <taxon>Sphingobacteriaceae</taxon>
        <taxon>Hufsiella</taxon>
    </lineage>
</organism>
<dbReference type="EMBL" id="WVHT01000002">
    <property type="protein sequence ID" value="MXV50320.1"/>
    <property type="molecule type" value="Genomic_DNA"/>
</dbReference>
<evidence type="ECO:0000313" key="5">
    <source>
        <dbReference type="Proteomes" id="UP000466586"/>
    </source>
</evidence>
<feature type="signal peptide" evidence="3">
    <location>
        <begin position="1"/>
        <end position="25"/>
    </location>
</feature>
<gene>
    <name evidence="4" type="ORF">GS399_04995</name>
</gene>
<evidence type="ECO:0000313" key="4">
    <source>
        <dbReference type="EMBL" id="MXV50320.1"/>
    </source>
</evidence>
<protein>
    <submittedName>
        <fullName evidence="4">Uncharacterized protein</fullName>
    </submittedName>
</protein>
<evidence type="ECO:0000256" key="2">
    <source>
        <dbReference type="SAM" id="Phobius"/>
    </source>
</evidence>
<keyword evidence="2" id="KW-0812">Transmembrane</keyword>
<accession>A0A7K1Y7A0</accession>
<dbReference type="Proteomes" id="UP000466586">
    <property type="component" value="Unassembled WGS sequence"/>
</dbReference>
<keyword evidence="5" id="KW-1185">Reference proteome</keyword>
<keyword evidence="3" id="KW-0732">Signal</keyword>
<comment type="caution">
    <text evidence="4">The sequence shown here is derived from an EMBL/GenBank/DDBJ whole genome shotgun (WGS) entry which is preliminary data.</text>
</comment>
<feature type="transmembrane region" description="Helical" evidence="2">
    <location>
        <begin position="47"/>
        <end position="66"/>
    </location>
</feature>
<sequence length="405" mass="45351">MKKTQSGISKLLIIVLAIRAFVASAQTPWPPPPTGGSGPSSDDKSSIVLPVVAGAVVAGTAAYFIFKKKPVKIPPRERVTTYLYKNNIQPTQDAINLIFALNPSIPRQDNIPSNYKLKGPDFPEMPQPVTQEQLPGPALNEQLMLFKSSLEKFRKSRKPNAGGNNSGVTSNLNTAEKNVDEYMAKKENANKEQSGLIADLISVLNQLVKRNTASVKVNGKDAELIQNIIRNLSEILYPPELIKKNKQSSLYLKSIQQELAAFYYSVNNVALNNDEKKSRAVYRYSSARSKPAANDPETKGFAFAVYKIHPDGTIITKGPEVEKKYTIRYVCPALQEFESSYHVLSNPATWAFANLYPSKYYIQVRDIFGKQVPLQNPLIDVQDIYERPQQQYHNKMMIIPIYLKQ</sequence>
<feature type="chain" id="PRO_5029608034" evidence="3">
    <location>
        <begin position="26"/>
        <end position="405"/>
    </location>
</feature>
<name>A0A7K1Y7A0_9SPHI</name>
<dbReference type="AlphaFoldDB" id="A0A7K1Y7A0"/>
<proteinExistence type="predicted"/>
<evidence type="ECO:0000256" key="1">
    <source>
        <dbReference type="SAM" id="MobiDB-lite"/>
    </source>
</evidence>
<reference evidence="4 5" key="1">
    <citation type="submission" date="2019-11" db="EMBL/GenBank/DDBJ databases">
        <title>Pedobacter sp. HMF7647 Genome sequencing and assembly.</title>
        <authorList>
            <person name="Kang H."/>
            <person name="Kim H."/>
            <person name="Joh K."/>
        </authorList>
    </citation>
    <scope>NUCLEOTIDE SEQUENCE [LARGE SCALE GENOMIC DNA]</scope>
    <source>
        <strain evidence="4 5">HMF7647</strain>
    </source>
</reference>
<dbReference type="RefSeq" id="WP_160843499.1">
    <property type="nucleotide sequence ID" value="NZ_WVHT01000002.1"/>
</dbReference>
<feature type="region of interest" description="Disordered" evidence="1">
    <location>
        <begin position="154"/>
        <end position="173"/>
    </location>
</feature>
<keyword evidence="2" id="KW-0472">Membrane</keyword>